<name>A0A7J0D4D2_STRMI</name>
<evidence type="ECO:0000313" key="1">
    <source>
        <dbReference type="EMBL" id="GFN09582.1"/>
    </source>
</evidence>
<reference evidence="1 2" key="1">
    <citation type="submission" date="2020-05" db="EMBL/GenBank/DDBJ databases">
        <title>Whole genome shotgun sequence of Streptomyces microflavus NBRC 13062.</title>
        <authorList>
            <person name="Komaki H."/>
            <person name="Tamura T."/>
        </authorList>
    </citation>
    <scope>NUCLEOTIDE SEQUENCE [LARGE SCALE GENOMIC DNA]</scope>
    <source>
        <strain evidence="1 2">NBRC 13062</strain>
    </source>
</reference>
<dbReference type="RefSeq" id="WP_158706490.1">
    <property type="nucleotide sequence ID" value="NZ_BMUG01000005.1"/>
</dbReference>
<evidence type="ECO:0000313" key="2">
    <source>
        <dbReference type="Proteomes" id="UP000498740"/>
    </source>
</evidence>
<dbReference type="Proteomes" id="UP000498740">
    <property type="component" value="Unassembled WGS sequence"/>
</dbReference>
<sequence length="51" mass="5721">MTHDPVDELSHFNDDELVTVDEVHILTGAELAEMVAVMLRREPLTFLAGEN</sequence>
<organism evidence="1 2">
    <name type="scientific">Streptomyces microflavus</name>
    <name type="common">Streptomyces lipmanii</name>
    <dbReference type="NCBI Taxonomy" id="1919"/>
    <lineage>
        <taxon>Bacteria</taxon>
        <taxon>Bacillati</taxon>
        <taxon>Actinomycetota</taxon>
        <taxon>Actinomycetes</taxon>
        <taxon>Kitasatosporales</taxon>
        <taxon>Streptomycetaceae</taxon>
        <taxon>Streptomyces</taxon>
    </lineage>
</organism>
<dbReference type="EMBL" id="BLWD01000002">
    <property type="protein sequence ID" value="GFN09582.1"/>
    <property type="molecule type" value="Genomic_DNA"/>
</dbReference>
<protein>
    <submittedName>
        <fullName evidence="1">Uncharacterized protein</fullName>
    </submittedName>
</protein>
<comment type="caution">
    <text evidence="1">The sequence shown here is derived from an EMBL/GenBank/DDBJ whole genome shotgun (WGS) entry which is preliminary data.</text>
</comment>
<proteinExistence type="predicted"/>
<accession>A0A7J0D4D2</accession>
<gene>
    <name evidence="1" type="ORF">Smic_81380</name>
</gene>
<dbReference type="AlphaFoldDB" id="A0A7J0D4D2"/>